<organism evidence="1 2">
    <name type="scientific">Mucilaginibacter rubeus</name>
    <dbReference type="NCBI Taxonomy" id="2027860"/>
    <lineage>
        <taxon>Bacteria</taxon>
        <taxon>Pseudomonadati</taxon>
        <taxon>Bacteroidota</taxon>
        <taxon>Sphingobacteriia</taxon>
        <taxon>Sphingobacteriales</taxon>
        <taxon>Sphingobacteriaceae</taxon>
        <taxon>Mucilaginibacter</taxon>
    </lineage>
</organism>
<dbReference type="RefSeq" id="WP_112575219.1">
    <property type="nucleotide sequence ID" value="NZ_CP043450.1"/>
</dbReference>
<name>A0A5C1HTA5_9SPHI</name>
<accession>A0A5C1HTA5</accession>
<dbReference type="KEGG" id="mrub:DEO27_004365"/>
<dbReference type="AlphaFoldDB" id="A0A5C1HTA5"/>
<sequence>MKLSRLLLLASLIVVGCKPLVKITDGRPEEQLAFIKKFHVADSLYSQEENEIKKKEILDEQRAQLSKFITDTLHANVNKWQAIVSKIEVHNAPVDHIEITLLLTKDGDLDPGQKYPYLSNIVLFAQIKLEDPLKNKLKELLKDDKVLITGELEKTLTGDVEIQNNEHHDEATFSNPQFELKIESISKIDPKDYYKKKP</sequence>
<evidence type="ECO:0008006" key="3">
    <source>
        <dbReference type="Google" id="ProtNLM"/>
    </source>
</evidence>
<protein>
    <recommendedName>
        <fullName evidence="3">Lipoprotein</fullName>
    </recommendedName>
</protein>
<dbReference type="Proteomes" id="UP000251402">
    <property type="component" value="Chromosome"/>
</dbReference>
<dbReference type="PROSITE" id="PS51257">
    <property type="entry name" value="PROKAR_LIPOPROTEIN"/>
    <property type="match status" value="1"/>
</dbReference>
<dbReference type="OrthoDB" id="797802at2"/>
<evidence type="ECO:0000313" key="1">
    <source>
        <dbReference type="EMBL" id="QEM09277.1"/>
    </source>
</evidence>
<keyword evidence="2" id="KW-1185">Reference proteome</keyword>
<reference evidence="1" key="1">
    <citation type="submission" date="2019-08" db="EMBL/GenBank/DDBJ databases">
        <title>Comparative genome analysis confer to the adaptation heavy metal polluted environment.</title>
        <authorList>
            <person name="Li Y."/>
        </authorList>
    </citation>
    <scope>NUCLEOTIDE SEQUENCE [LARGE SCALE GENOMIC DNA]</scope>
    <source>
        <strain evidence="1">P1</strain>
    </source>
</reference>
<proteinExistence type="predicted"/>
<gene>
    <name evidence="1" type="ORF">DEO27_004365</name>
</gene>
<evidence type="ECO:0000313" key="2">
    <source>
        <dbReference type="Proteomes" id="UP000251402"/>
    </source>
</evidence>
<dbReference type="EMBL" id="CP043450">
    <property type="protein sequence ID" value="QEM09277.1"/>
    <property type="molecule type" value="Genomic_DNA"/>
</dbReference>